<dbReference type="Gene3D" id="3.30.465.10">
    <property type="match status" value="1"/>
</dbReference>
<dbReference type="InterPro" id="IPR044751">
    <property type="entry name" value="Ion_transp-like_CBS"/>
</dbReference>
<dbReference type="InterPro" id="IPR005170">
    <property type="entry name" value="Transptr-assoc_dom"/>
</dbReference>
<keyword evidence="5" id="KW-0677">Repeat</keyword>
<keyword evidence="8 10" id="KW-0472">Membrane</keyword>
<dbReference type="InterPro" id="IPR036318">
    <property type="entry name" value="FAD-bd_PCMH-like_sf"/>
</dbReference>
<evidence type="ECO:0000313" key="14">
    <source>
        <dbReference type="EMBL" id="MBC8533718.1"/>
    </source>
</evidence>
<sequence>MVICLILSAYFSATETAFSSMNRTRLKTLAEKGNRKAALACKLEAQYDKLISTVLIGNNIVNIALASLGTVLFVRQLGDVGASVSTVVITVVVLIFGEISPKSIAKDCAESFAMFSAPIIQFLIWIFLPLNAIFSLWKKLLSKMFHLQPGGKMSQEELLMMVDEVQHEGSIDADEGGLLRNAIEFSEQRARDVLIHRVDLAALPVDASKEEAAALFTATKYSRLLIYQDTIDNILGTLLQKDFYVGCGITEKPIREILSPVLFTLESEPISLLLKKLQKAKTHVAVVVDEYGGTCGIVTMEDILEELVGEIWDEHDEEEVLMRRLSPDTYCIDATMNYEDFAEHFHLKTESKSVSVSGWILEQFGKVPEVGDQFTCENLEVTVTKVDNHRADEIKVRILPQEHPEAEET</sequence>
<organism evidence="14 15">
    <name type="scientific">Yeguia hominis</name>
    <dbReference type="NCBI Taxonomy" id="2763662"/>
    <lineage>
        <taxon>Bacteria</taxon>
        <taxon>Bacillati</taxon>
        <taxon>Bacillota</taxon>
        <taxon>Clostridia</taxon>
        <taxon>Eubacteriales</taxon>
        <taxon>Yeguiaceae</taxon>
        <taxon>Yeguia</taxon>
    </lineage>
</organism>
<keyword evidence="4 10" id="KW-0812">Transmembrane</keyword>
<keyword evidence="15" id="KW-1185">Reference proteome</keyword>
<feature type="domain" description="CBS" evidence="12">
    <location>
        <begin position="257"/>
        <end position="317"/>
    </location>
</feature>
<evidence type="ECO:0000313" key="15">
    <source>
        <dbReference type="Proteomes" id="UP000651482"/>
    </source>
</evidence>
<evidence type="ECO:0000256" key="10">
    <source>
        <dbReference type="PROSITE-ProRule" id="PRU01193"/>
    </source>
</evidence>
<keyword evidence="7 9" id="KW-0129">CBS domain</keyword>
<dbReference type="Gene3D" id="3.10.580.10">
    <property type="entry name" value="CBS-domain"/>
    <property type="match status" value="1"/>
</dbReference>
<dbReference type="Proteomes" id="UP000651482">
    <property type="component" value="Unassembled WGS sequence"/>
</dbReference>
<dbReference type="PROSITE" id="PS51371">
    <property type="entry name" value="CBS"/>
    <property type="match status" value="1"/>
</dbReference>
<dbReference type="SMART" id="SM01091">
    <property type="entry name" value="CorC_HlyC"/>
    <property type="match status" value="1"/>
</dbReference>
<evidence type="ECO:0000256" key="7">
    <source>
        <dbReference type="ARBA" id="ARBA00023122"/>
    </source>
</evidence>
<dbReference type="PANTHER" id="PTHR22777:SF32">
    <property type="entry name" value="UPF0053 INNER MEMBRANE PROTEIN YFJD"/>
    <property type="match status" value="1"/>
</dbReference>
<keyword evidence="6 10" id="KW-1133">Transmembrane helix</keyword>
<evidence type="ECO:0000256" key="2">
    <source>
        <dbReference type="ARBA" id="ARBA00006337"/>
    </source>
</evidence>
<dbReference type="InterPro" id="IPR000644">
    <property type="entry name" value="CBS_dom"/>
</dbReference>
<feature type="domain" description="CNNM transmembrane" evidence="13">
    <location>
        <begin position="1"/>
        <end position="175"/>
    </location>
</feature>
<dbReference type="PANTHER" id="PTHR22777">
    <property type="entry name" value="HEMOLYSIN-RELATED"/>
    <property type="match status" value="1"/>
</dbReference>
<dbReference type="SUPFAM" id="SSF54631">
    <property type="entry name" value="CBS-domain pair"/>
    <property type="match status" value="1"/>
</dbReference>
<dbReference type="InterPro" id="IPR016169">
    <property type="entry name" value="FAD-bd_PCMH_sub2"/>
</dbReference>
<dbReference type="SUPFAM" id="SSF56176">
    <property type="entry name" value="FAD-binding/transporter-associated domain-like"/>
    <property type="match status" value="1"/>
</dbReference>
<evidence type="ECO:0000256" key="1">
    <source>
        <dbReference type="ARBA" id="ARBA00004651"/>
    </source>
</evidence>
<dbReference type="GO" id="GO:0005886">
    <property type="term" value="C:plasma membrane"/>
    <property type="evidence" value="ECO:0007669"/>
    <property type="project" value="UniProtKB-SubCell"/>
</dbReference>
<feature type="transmembrane region" description="Helical" evidence="11">
    <location>
        <begin position="119"/>
        <end position="137"/>
    </location>
</feature>
<feature type="transmembrane region" description="Helical" evidence="11">
    <location>
        <begin position="80"/>
        <end position="99"/>
    </location>
</feature>
<evidence type="ECO:0000256" key="8">
    <source>
        <dbReference type="ARBA" id="ARBA00023136"/>
    </source>
</evidence>
<dbReference type="EMBL" id="JACRSN010000008">
    <property type="protein sequence ID" value="MBC8533718.1"/>
    <property type="molecule type" value="Genomic_DNA"/>
</dbReference>
<evidence type="ECO:0000256" key="5">
    <source>
        <dbReference type="ARBA" id="ARBA00022737"/>
    </source>
</evidence>
<proteinExistence type="inferred from homology"/>
<evidence type="ECO:0000256" key="6">
    <source>
        <dbReference type="ARBA" id="ARBA00022989"/>
    </source>
</evidence>
<keyword evidence="3" id="KW-1003">Cell membrane</keyword>
<name>A0A926HRY2_9FIRM</name>
<dbReference type="GO" id="GO:0050660">
    <property type="term" value="F:flavin adenine dinucleotide binding"/>
    <property type="evidence" value="ECO:0007669"/>
    <property type="project" value="InterPro"/>
</dbReference>
<comment type="similarity">
    <text evidence="2">Belongs to the UPF0053 family.</text>
</comment>
<dbReference type="CDD" id="cd04590">
    <property type="entry name" value="CBS_pair_CorC_HlyC_assoc"/>
    <property type="match status" value="1"/>
</dbReference>
<dbReference type="InterPro" id="IPR002550">
    <property type="entry name" value="CNNM"/>
</dbReference>
<dbReference type="Pfam" id="PF03471">
    <property type="entry name" value="CorC_HlyC"/>
    <property type="match status" value="1"/>
</dbReference>
<evidence type="ECO:0000259" key="12">
    <source>
        <dbReference type="PROSITE" id="PS51371"/>
    </source>
</evidence>
<comment type="subcellular location">
    <subcellularLocation>
        <location evidence="1">Cell membrane</location>
        <topology evidence="1">Multi-pass membrane protein</topology>
    </subcellularLocation>
</comment>
<comment type="caution">
    <text evidence="14">The sequence shown here is derived from an EMBL/GenBank/DDBJ whole genome shotgun (WGS) entry which is preliminary data.</text>
</comment>
<evidence type="ECO:0000256" key="3">
    <source>
        <dbReference type="ARBA" id="ARBA00022475"/>
    </source>
</evidence>
<dbReference type="InterPro" id="IPR046342">
    <property type="entry name" value="CBS_dom_sf"/>
</dbReference>
<gene>
    <name evidence="14" type="ORF">IAG03_06805</name>
</gene>
<evidence type="ECO:0000256" key="9">
    <source>
        <dbReference type="PROSITE-ProRule" id="PRU00703"/>
    </source>
</evidence>
<evidence type="ECO:0000259" key="13">
    <source>
        <dbReference type="PROSITE" id="PS51846"/>
    </source>
</evidence>
<reference evidence="14" key="1">
    <citation type="submission" date="2020-08" db="EMBL/GenBank/DDBJ databases">
        <title>Genome public.</title>
        <authorList>
            <person name="Liu C."/>
            <person name="Sun Q."/>
        </authorList>
    </citation>
    <scope>NUCLEOTIDE SEQUENCE</scope>
    <source>
        <strain evidence="14">NSJ-40</strain>
    </source>
</reference>
<evidence type="ECO:0000256" key="4">
    <source>
        <dbReference type="ARBA" id="ARBA00022692"/>
    </source>
</evidence>
<evidence type="ECO:0000256" key="11">
    <source>
        <dbReference type="SAM" id="Phobius"/>
    </source>
</evidence>
<dbReference type="Pfam" id="PF00571">
    <property type="entry name" value="CBS"/>
    <property type="match status" value="1"/>
</dbReference>
<accession>A0A926HRY2</accession>
<dbReference type="AlphaFoldDB" id="A0A926HRY2"/>
<dbReference type="PROSITE" id="PS51846">
    <property type="entry name" value="CNNM"/>
    <property type="match status" value="1"/>
</dbReference>
<dbReference type="Pfam" id="PF01595">
    <property type="entry name" value="CNNM"/>
    <property type="match status" value="1"/>
</dbReference>
<protein>
    <submittedName>
        <fullName evidence="14">HlyC/CorC family transporter</fullName>
    </submittedName>
</protein>
<feature type="transmembrane region" description="Helical" evidence="11">
    <location>
        <begin position="50"/>
        <end position="73"/>
    </location>
</feature>